<dbReference type="RefSeq" id="WP_190038511.1">
    <property type="nucleotide sequence ID" value="NZ_BMWD01000024.1"/>
</dbReference>
<keyword evidence="3" id="KW-1185">Reference proteome</keyword>
<dbReference type="Proteomes" id="UP000645555">
    <property type="component" value="Unassembled WGS sequence"/>
</dbReference>
<gene>
    <name evidence="2" type="ORF">GCM10010515_57640</name>
</gene>
<feature type="signal peptide" evidence="1">
    <location>
        <begin position="1"/>
        <end position="25"/>
    </location>
</feature>
<organism evidence="2 3">
    <name type="scientific">Streptomyces fructofermentans</name>
    <dbReference type="NCBI Taxonomy" id="152141"/>
    <lineage>
        <taxon>Bacteria</taxon>
        <taxon>Bacillati</taxon>
        <taxon>Actinomycetota</taxon>
        <taxon>Actinomycetes</taxon>
        <taxon>Kitasatosporales</taxon>
        <taxon>Streptomycetaceae</taxon>
        <taxon>Streptomyces</taxon>
    </lineage>
</organism>
<accession>A0A918NN74</accession>
<name>A0A918NN74_9ACTN</name>
<sequence>MIRTVASTTALLAAALVGLPGATAAAVGNGDGPRIVITSVNQYAGDDIFTAGRDNTVGSHNGNDSQTPVTSLPGTGTGAGVLRIVTGPSLPFSGVPRVSQEGSADFPRTLLPNYSFNVPVDAPSSALYSTEGDQGRLRITAAVDASGNVTPGCSTEGNLTCEVQQDAQGSFLKIESRR</sequence>
<dbReference type="EMBL" id="BMWD01000024">
    <property type="protein sequence ID" value="GGX82578.1"/>
    <property type="molecule type" value="Genomic_DNA"/>
</dbReference>
<evidence type="ECO:0000313" key="2">
    <source>
        <dbReference type="EMBL" id="GGX82578.1"/>
    </source>
</evidence>
<evidence type="ECO:0000313" key="3">
    <source>
        <dbReference type="Proteomes" id="UP000645555"/>
    </source>
</evidence>
<comment type="caution">
    <text evidence="2">The sequence shown here is derived from an EMBL/GenBank/DDBJ whole genome shotgun (WGS) entry which is preliminary data.</text>
</comment>
<reference evidence="2" key="2">
    <citation type="submission" date="2020-09" db="EMBL/GenBank/DDBJ databases">
        <authorList>
            <person name="Sun Q."/>
            <person name="Ohkuma M."/>
        </authorList>
    </citation>
    <scope>NUCLEOTIDE SEQUENCE</scope>
    <source>
        <strain evidence="2">JCM 4956</strain>
    </source>
</reference>
<protein>
    <submittedName>
        <fullName evidence="2">Uncharacterized protein</fullName>
    </submittedName>
</protein>
<proteinExistence type="predicted"/>
<dbReference type="AlphaFoldDB" id="A0A918NN74"/>
<reference evidence="2" key="1">
    <citation type="journal article" date="2014" name="Int. J. Syst. Evol. Microbiol.">
        <title>Complete genome sequence of Corynebacterium casei LMG S-19264T (=DSM 44701T), isolated from a smear-ripened cheese.</title>
        <authorList>
            <consortium name="US DOE Joint Genome Institute (JGI-PGF)"/>
            <person name="Walter F."/>
            <person name="Albersmeier A."/>
            <person name="Kalinowski J."/>
            <person name="Ruckert C."/>
        </authorList>
    </citation>
    <scope>NUCLEOTIDE SEQUENCE</scope>
    <source>
        <strain evidence="2">JCM 4956</strain>
    </source>
</reference>
<feature type="chain" id="PRO_5039599478" evidence="1">
    <location>
        <begin position="26"/>
        <end position="178"/>
    </location>
</feature>
<evidence type="ECO:0000256" key="1">
    <source>
        <dbReference type="SAM" id="SignalP"/>
    </source>
</evidence>
<keyword evidence="1" id="KW-0732">Signal</keyword>